<sequence>MPMYAMQVFLLPADLCAEIERIMNKFWWTGGSEKGIHWRGWGDLCKPKAKGGFRRLREFNVAMLAKQAWRLFTEPNTLVARVYQAKYYQKRSFLESGLGSNPSFIWRSICEAKGVISEGYRWSVGNGQSIKVWTDPGSLTLIRGFIRLCGKGLRS</sequence>
<accession>A0AAV0F9M5</accession>
<evidence type="ECO:0000313" key="1">
    <source>
        <dbReference type="EMBL" id="CAH9132186.1"/>
    </source>
</evidence>
<name>A0AAV0F9M5_9ASTE</name>
<evidence type="ECO:0000313" key="2">
    <source>
        <dbReference type="Proteomes" id="UP001152523"/>
    </source>
</evidence>
<organism evidence="1 2">
    <name type="scientific">Cuscuta epithymum</name>
    <dbReference type="NCBI Taxonomy" id="186058"/>
    <lineage>
        <taxon>Eukaryota</taxon>
        <taxon>Viridiplantae</taxon>
        <taxon>Streptophyta</taxon>
        <taxon>Embryophyta</taxon>
        <taxon>Tracheophyta</taxon>
        <taxon>Spermatophyta</taxon>
        <taxon>Magnoliopsida</taxon>
        <taxon>eudicotyledons</taxon>
        <taxon>Gunneridae</taxon>
        <taxon>Pentapetalae</taxon>
        <taxon>asterids</taxon>
        <taxon>lamiids</taxon>
        <taxon>Solanales</taxon>
        <taxon>Convolvulaceae</taxon>
        <taxon>Cuscuteae</taxon>
        <taxon>Cuscuta</taxon>
        <taxon>Cuscuta subgen. Cuscuta</taxon>
    </lineage>
</organism>
<keyword evidence="2" id="KW-1185">Reference proteome</keyword>
<gene>
    <name evidence="1" type="ORF">CEPIT_LOCUS31975</name>
</gene>
<dbReference type="EMBL" id="CAMAPF010000967">
    <property type="protein sequence ID" value="CAH9132186.1"/>
    <property type="molecule type" value="Genomic_DNA"/>
</dbReference>
<dbReference type="PANTHER" id="PTHR33116">
    <property type="entry name" value="REVERSE TRANSCRIPTASE ZINC-BINDING DOMAIN-CONTAINING PROTEIN-RELATED-RELATED"/>
    <property type="match status" value="1"/>
</dbReference>
<dbReference type="Proteomes" id="UP001152523">
    <property type="component" value="Unassembled WGS sequence"/>
</dbReference>
<comment type="caution">
    <text evidence="1">The sequence shown here is derived from an EMBL/GenBank/DDBJ whole genome shotgun (WGS) entry which is preliminary data.</text>
</comment>
<dbReference type="PANTHER" id="PTHR33116:SF86">
    <property type="entry name" value="REVERSE TRANSCRIPTASE DOMAIN-CONTAINING PROTEIN"/>
    <property type="match status" value="1"/>
</dbReference>
<protein>
    <submittedName>
        <fullName evidence="1">Uncharacterized protein</fullName>
    </submittedName>
</protein>
<proteinExistence type="predicted"/>
<dbReference type="AlphaFoldDB" id="A0AAV0F9M5"/>
<reference evidence="1" key="1">
    <citation type="submission" date="2022-07" db="EMBL/GenBank/DDBJ databases">
        <authorList>
            <person name="Macas J."/>
            <person name="Novak P."/>
            <person name="Neumann P."/>
        </authorList>
    </citation>
    <scope>NUCLEOTIDE SEQUENCE</scope>
</reference>